<dbReference type="InterPro" id="IPR023232">
    <property type="entry name" value="Glyco_hydro_2_AS"/>
</dbReference>
<comment type="catalytic activity">
    <reaction evidence="1 7">
        <text>Hydrolysis of terminal non-reducing beta-D-galactose residues in beta-D-galactosides.</text>
        <dbReference type="EC" id="3.2.1.23"/>
    </reaction>
</comment>
<dbReference type="GO" id="GO:0005990">
    <property type="term" value="P:lactose catabolic process"/>
    <property type="evidence" value="ECO:0007669"/>
    <property type="project" value="TreeGrafter"/>
</dbReference>
<dbReference type="InterPro" id="IPR006103">
    <property type="entry name" value="Glyco_hydro_2_cat"/>
</dbReference>
<dbReference type="Gene3D" id="2.70.98.10">
    <property type="match status" value="1"/>
</dbReference>
<dbReference type="Pfam" id="PF00703">
    <property type="entry name" value="Glyco_hydro_2"/>
    <property type="match status" value="1"/>
</dbReference>
<dbReference type="PANTHER" id="PTHR46323">
    <property type="entry name" value="BETA-GALACTOSIDASE"/>
    <property type="match status" value="1"/>
</dbReference>
<proteinExistence type="inferred from homology"/>
<dbReference type="Pfam" id="PF02929">
    <property type="entry name" value="Bgal_small_N"/>
    <property type="match status" value="1"/>
</dbReference>
<keyword evidence="4 7" id="KW-0378">Hydrolase</keyword>
<evidence type="ECO:0000256" key="4">
    <source>
        <dbReference type="ARBA" id="ARBA00022801"/>
    </source>
</evidence>
<evidence type="ECO:0000256" key="3">
    <source>
        <dbReference type="ARBA" id="ARBA00012756"/>
    </source>
</evidence>
<dbReference type="Pfam" id="PF02837">
    <property type="entry name" value="Glyco_hydro_2_N"/>
    <property type="match status" value="1"/>
</dbReference>
<dbReference type="InterPro" id="IPR032312">
    <property type="entry name" value="LacZ_4"/>
</dbReference>
<keyword evidence="5 7" id="KW-0326">Glycosidase</keyword>
<dbReference type="Gene3D" id="2.60.120.260">
    <property type="entry name" value="Galactose-binding domain-like"/>
    <property type="match status" value="1"/>
</dbReference>
<dbReference type="InterPro" id="IPR006101">
    <property type="entry name" value="Glyco_hydro_2"/>
</dbReference>
<dbReference type="InterPro" id="IPR006104">
    <property type="entry name" value="Glyco_hydro_2_N"/>
</dbReference>
<dbReference type="SMART" id="SM01038">
    <property type="entry name" value="Bgal_small_N"/>
    <property type="match status" value="1"/>
</dbReference>
<dbReference type="InterPro" id="IPR006102">
    <property type="entry name" value="Ig-like_GH2"/>
</dbReference>
<dbReference type="InterPro" id="IPR013783">
    <property type="entry name" value="Ig-like_fold"/>
</dbReference>
<dbReference type="InterPro" id="IPR023230">
    <property type="entry name" value="Glyco_hydro_2_CS"/>
</dbReference>
<evidence type="ECO:0000256" key="5">
    <source>
        <dbReference type="ARBA" id="ARBA00023295"/>
    </source>
</evidence>
<gene>
    <name evidence="9" type="primary">ebgA</name>
    <name evidence="9" type="ORF">LPW36_12080</name>
</gene>
<dbReference type="SUPFAM" id="SSF74650">
    <property type="entry name" value="Galactose mutarotase-like"/>
    <property type="match status" value="1"/>
</dbReference>
<accession>A0A9X1SLY1</accession>
<evidence type="ECO:0000256" key="1">
    <source>
        <dbReference type="ARBA" id="ARBA00001412"/>
    </source>
</evidence>
<dbReference type="RefSeq" id="WP_230609933.1">
    <property type="nucleotide sequence ID" value="NZ_JAJNAG010000028.1"/>
</dbReference>
<dbReference type="AlphaFoldDB" id="A0A9X1SLY1"/>
<dbReference type="Gene3D" id="3.20.20.80">
    <property type="entry name" value="Glycosidases"/>
    <property type="match status" value="1"/>
</dbReference>
<dbReference type="PROSITE" id="PS00608">
    <property type="entry name" value="GLYCOSYL_HYDROL_F2_2"/>
    <property type="match status" value="1"/>
</dbReference>
<protein>
    <recommendedName>
        <fullName evidence="3 7">Beta-galactosidase</fullName>
        <ecNumber evidence="3 7">3.2.1.23</ecNumber>
    </recommendedName>
    <alternativeName>
        <fullName evidence="6 7">Lactase</fullName>
    </alternativeName>
</protein>
<dbReference type="InterPro" id="IPR050347">
    <property type="entry name" value="Bact_Beta-galactosidase"/>
</dbReference>
<evidence type="ECO:0000256" key="7">
    <source>
        <dbReference type="RuleBase" id="RU361154"/>
    </source>
</evidence>
<dbReference type="InterPro" id="IPR004199">
    <property type="entry name" value="B-gal_small/dom_5"/>
</dbReference>
<name>A0A9X1SLY1_9GAMM</name>
<evidence type="ECO:0000313" key="9">
    <source>
        <dbReference type="EMBL" id="MCD1126724.1"/>
    </source>
</evidence>
<dbReference type="Pfam" id="PF02836">
    <property type="entry name" value="Glyco_hydro_2_C"/>
    <property type="match status" value="1"/>
</dbReference>
<feature type="domain" description="Beta galactosidase small chain/" evidence="8">
    <location>
        <begin position="727"/>
        <end position="998"/>
    </location>
</feature>
<dbReference type="NCBIfam" id="NF007666">
    <property type="entry name" value="PRK10340.1"/>
    <property type="match status" value="1"/>
</dbReference>
<dbReference type="Proteomes" id="UP001139171">
    <property type="component" value="Unassembled WGS sequence"/>
</dbReference>
<evidence type="ECO:0000256" key="6">
    <source>
        <dbReference type="ARBA" id="ARBA00032230"/>
    </source>
</evidence>
<dbReference type="Gene3D" id="2.60.40.10">
    <property type="entry name" value="Immunoglobulins"/>
    <property type="match status" value="2"/>
</dbReference>
<keyword evidence="10" id="KW-1185">Reference proteome</keyword>
<dbReference type="PROSITE" id="PS00719">
    <property type="entry name" value="GLYCOSYL_HYDROL_F2_1"/>
    <property type="match status" value="1"/>
</dbReference>
<dbReference type="InterPro" id="IPR036156">
    <property type="entry name" value="Beta-gal/glucu_dom_sf"/>
</dbReference>
<evidence type="ECO:0000259" key="8">
    <source>
        <dbReference type="SMART" id="SM01038"/>
    </source>
</evidence>
<evidence type="ECO:0000256" key="2">
    <source>
        <dbReference type="ARBA" id="ARBA00007401"/>
    </source>
</evidence>
<dbReference type="SUPFAM" id="SSF49785">
    <property type="entry name" value="Galactose-binding domain-like"/>
    <property type="match status" value="1"/>
</dbReference>
<dbReference type="Pfam" id="PF16353">
    <property type="entry name" value="LacZ_4"/>
    <property type="match status" value="1"/>
</dbReference>
<comment type="caution">
    <text evidence="9">The sequence shown here is derived from an EMBL/GenBank/DDBJ whole genome shotgun (WGS) entry which is preliminary data.</text>
</comment>
<dbReference type="InterPro" id="IPR014718">
    <property type="entry name" value="GH-type_carb-bd"/>
</dbReference>
<dbReference type="GO" id="GO:0004565">
    <property type="term" value="F:beta-galactosidase activity"/>
    <property type="evidence" value="ECO:0007669"/>
    <property type="project" value="UniProtKB-EC"/>
</dbReference>
<evidence type="ECO:0000313" key="10">
    <source>
        <dbReference type="Proteomes" id="UP001139171"/>
    </source>
</evidence>
<dbReference type="SUPFAM" id="SSF51445">
    <property type="entry name" value="(Trans)glycosidases"/>
    <property type="match status" value="1"/>
</dbReference>
<dbReference type="PANTHER" id="PTHR46323:SF2">
    <property type="entry name" value="BETA-GALACTOSIDASE"/>
    <property type="match status" value="1"/>
</dbReference>
<dbReference type="EMBL" id="JAJNAG010000028">
    <property type="protein sequence ID" value="MCD1126724.1"/>
    <property type="molecule type" value="Genomic_DNA"/>
</dbReference>
<dbReference type="PRINTS" id="PR00132">
    <property type="entry name" value="GLHYDRLASE2"/>
</dbReference>
<dbReference type="EC" id="3.2.1.23" evidence="3 7"/>
<dbReference type="InterPro" id="IPR011013">
    <property type="entry name" value="Gal_mutarotase_sf_dom"/>
</dbReference>
<sequence>MKNWENIQRQSENRMPARASFYSYLTPELAHTFDRSLSSGFQLLNGRWTFHFFEHPDLVPPEFYQQPMADWGDISVPGMWQMEGHGQLQYTDEGYPFPIDVPFVPTNNPTGAYQRHFRLDEIWLDRQVILKFDGVETYFEVYVNGQYVGFSKGSRLAAEFDISAYVHQGENLLCVRVMQWADSTYIEDQDMWWSAGIFRDVYLMVREQVQVQDLFIKTVFDEHYRDASLNIEILLHNDTKQPVAGYGLRAELFDAERLIASQSLTLTDMAIQQRPRFSIPINQPNQWNAENPYLYQLLISLYDQSGTLLSVIPQRVGFRDICVRDGLFYVNGRYLKLHGVNRHDNDHLKGRAVDINRIEKDLVLMKQHNINSVRTAHYPNDPRFYELCDIYGLFVMAETDLESHGFANVGDLSRITDDPLWEQAYVERIERHVQAQKNHPSIIIWSLGNESGYGCNIRAMYQRCKQLDDTRLVHYEEDRDAECVDVISTMYSRVSLMNAFGEYPNVKPRILCEYAHAMGNGPGGLSEYQQVFDRYPSIQGHYIWEWCDHGILAHDEQGRECYQYGGDYGDYPNNGNFCMDGLIYPDQRPGPGLREYKQVLCPVKVHGEQIDKGLIRIKNAYWFSTLSDITLGINIQADGKIISRQSIRLPAIQPGEEQDIHVALMAADGRETFVNVIVYKESKTGYSERLHQLGQYQLALHPAKPKPIPGSQPAMALRCVEERLSLEIEGKDFALSFCRLSGELQSWRVNGVEIVATAPRINFFKPLIDNHKQENESLWQPNHLAIMQQHFRTMAWSWQNDNIVIKVSTLIAPPVFDFGMRCQYCWQISPSGQVTVTLSGSPYGSYHDIVPKIGLDFGINRRFDWVEYYGRGPGENYQDSCASNLIGHYCQRASELFEHYPFPQDNGNHQDIRWLALSDGEGHGIFIQPAQPINFSLWPYSQQMLHQAKHINELEESGYLTLNLDHQILGLGSNSWGSEVLDTYRVYFCDFSYSFTLVPFPSQQAKASELARYCYQPPKTQGPSLPVSTLEGVEQ</sequence>
<dbReference type="GO" id="GO:0009341">
    <property type="term" value="C:beta-galactosidase complex"/>
    <property type="evidence" value="ECO:0007669"/>
    <property type="project" value="InterPro"/>
</dbReference>
<comment type="similarity">
    <text evidence="2 7">Belongs to the glycosyl hydrolase 2 family.</text>
</comment>
<dbReference type="InterPro" id="IPR008979">
    <property type="entry name" value="Galactose-bd-like_sf"/>
</dbReference>
<reference evidence="9" key="1">
    <citation type="submission" date="2021-11" db="EMBL/GenBank/DDBJ databases">
        <title>Jinshanibacter sp. isolated from one year old Eriocheir sinensis.</title>
        <authorList>
            <person name="Li J.-Y."/>
            <person name="He W."/>
            <person name="Gao T.-H."/>
        </authorList>
    </citation>
    <scope>NUCLEOTIDE SEQUENCE</scope>
    <source>
        <strain evidence="9">LJY008</strain>
    </source>
</reference>
<dbReference type="InterPro" id="IPR017853">
    <property type="entry name" value="GH"/>
</dbReference>
<dbReference type="SUPFAM" id="SSF49303">
    <property type="entry name" value="beta-Galactosidase/glucuronidase domain"/>
    <property type="match status" value="2"/>
</dbReference>
<dbReference type="GO" id="GO:0030246">
    <property type="term" value="F:carbohydrate binding"/>
    <property type="evidence" value="ECO:0007669"/>
    <property type="project" value="InterPro"/>
</dbReference>
<organism evidence="9 10">
    <name type="scientific">Limnobaculum eriocheiris</name>
    <dbReference type="NCBI Taxonomy" id="2897391"/>
    <lineage>
        <taxon>Bacteria</taxon>
        <taxon>Pseudomonadati</taxon>
        <taxon>Pseudomonadota</taxon>
        <taxon>Gammaproteobacteria</taxon>
        <taxon>Enterobacterales</taxon>
        <taxon>Budviciaceae</taxon>
        <taxon>Limnobaculum</taxon>
    </lineage>
</organism>